<protein>
    <submittedName>
        <fullName evidence="2">Uncharacterized protein</fullName>
    </submittedName>
</protein>
<feature type="compositionally biased region" description="Acidic residues" evidence="1">
    <location>
        <begin position="178"/>
        <end position="192"/>
    </location>
</feature>
<evidence type="ECO:0000256" key="1">
    <source>
        <dbReference type="SAM" id="MobiDB-lite"/>
    </source>
</evidence>
<dbReference type="OrthoDB" id="161647at2759"/>
<proteinExistence type="predicted"/>
<dbReference type="Proteomes" id="UP000693981">
    <property type="component" value="Unassembled WGS sequence"/>
</dbReference>
<dbReference type="EMBL" id="JAGDFL010000614">
    <property type="protein sequence ID" value="KAG7384093.1"/>
    <property type="molecule type" value="Genomic_DNA"/>
</dbReference>
<feature type="compositionally biased region" description="Basic and acidic residues" evidence="1">
    <location>
        <begin position="193"/>
        <end position="204"/>
    </location>
</feature>
<evidence type="ECO:0000313" key="2">
    <source>
        <dbReference type="EMBL" id="KAG7384093.1"/>
    </source>
</evidence>
<feature type="region of interest" description="Disordered" evidence="1">
    <location>
        <begin position="222"/>
        <end position="319"/>
    </location>
</feature>
<feature type="compositionally biased region" description="Acidic residues" evidence="1">
    <location>
        <begin position="300"/>
        <end position="312"/>
    </location>
</feature>
<feature type="region of interest" description="Disordered" evidence="1">
    <location>
        <begin position="175"/>
        <end position="204"/>
    </location>
</feature>
<organism evidence="2 3">
    <name type="scientific">Phytophthora boehmeriae</name>
    <dbReference type="NCBI Taxonomy" id="109152"/>
    <lineage>
        <taxon>Eukaryota</taxon>
        <taxon>Sar</taxon>
        <taxon>Stramenopiles</taxon>
        <taxon>Oomycota</taxon>
        <taxon>Peronosporomycetes</taxon>
        <taxon>Peronosporales</taxon>
        <taxon>Peronosporaceae</taxon>
        <taxon>Phytophthora</taxon>
    </lineage>
</organism>
<evidence type="ECO:0000313" key="3">
    <source>
        <dbReference type="Proteomes" id="UP000693981"/>
    </source>
</evidence>
<accession>A0A8T1VVW2</accession>
<gene>
    <name evidence="2" type="ORF">PHYBOEH_009650</name>
</gene>
<dbReference type="AlphaFoldDB" id="A0A8T1VVW2"/>
<comment type="caution">
    <text evidence="2">The sequence shown here is derived from an EMBL/GenBank/DDBJ whole genome shotgun (WGS) entry which is preliminary data.</text>
</comment>
<sequence length="319" mass="36391">MSTLAMSWTAMPIPQLSDDPAENSKQVLKALKCVAFSSMQVSDMIKRKRERLVKRLQAVTDETELLRADIIENVMNQRQRLQQMADIEEDIERAQTLGNPEISKELSDELKAVKEEDHRENVLLRNLKRTVRSRVRVKKSLMDEQRAVEKSMAIFNCKNNLIQNMVSTCAKTTFVSSEDADDEEQDKFDGDEESSRASHSDYDLSDLEHDLEDDIDMDVGIAAQESDNYPKIRVAQPGDDHEEEKAEQSSVSAWSFDSDSQTGSSVKEGRRRSVSFSPLPMTGLVEEDIIMHRPQVVEEVQNENELESDELDDGRRRSH</sequence>
<reference evidence="2" key="1">
    <citation type="submission" date="2021-02" db="EMBL/GenBank/DDBJ databases">
        <authorList>
            <person name="Palmer J.M."/>
        </authorList>
    </citation>
    <scope>NUCLEOTIDE SEQUENCE</scope>
    <source>
        <strain evidence="2">SCRP23</strain>
    </source>
</reference>
<feature type="compositionally biased region" description="Low complexity" evidence="1">
    <location>
        <begin position="249"/>
        <end position="260"/>
    </location>
</feature>
<name>A0A8T1VVW2_9STRA</name>
<keyword evidence="3" id="KW-1185">Reference proteome</keyword>